<dbReference type="CDD" id="cd06127">
    <property type="entry name" value="DEDDh"/>
    <property type="match status" value="1"/>
</dbReference>
<keyword evidence="9" id="KW-1185">Reference proteome</keyword>
<feature type="domain" description="Exonuclease" evidence="7">
    <location>
        <begin position="1"/>
        <end position="149"/>
    </location>
</feature>
<dbReference type="SMART" id="SM00479">
    <property type="entry name" value="EXOIII"/>
    <property type="match status" value="1"/>
</dbReference>
<dbReference type="GO" id="GO:0003676">
    <property type="term" value="F:nucleic acid binding"/>
    <property type="evidence" value="ECO:0007669"/>
    <property type="project" value="InterPro"/>
</dbReference>
<dbReference type="SUPFAM" id="SSF53098">
    <property type="entry name" value="Ribonuclease H-like"/>
    <property type="match status" value="1"/>
</dbReference>
<feature type="compositionally biased region" description="Low complexity" evidence="6">
    <location>
        <begin position="204"/>
        <end position="216"/>
    </location>
</feature>
<dbReference type="Gramene" id="Solyc04g054720.3.1">
    <property type="protein sequence ID" value="Solyc04g054720.3.1"/>
    <property type="gene ID" value="Solyc04g054720.3"/>
</dbReference>
<dbReference type="STRING" id="4081.A0A3Q7G5Y9"/>
<evidence type="ECO:0000256" key="5">
    <source>
        <dbReference type="ARBA" id="ARBA00022842"/>
    </source>
</evidence>
<keyword evidence="2" id="KW-0479">Metal-binding</keyword>
<dbReference type="FunFam" id="3.30.420.10:FF:000040">
    <property type="entry name" value="Exonuclease family protein"/>
    <property type="match status" value="1"/>
</dbReference>
<comment type="cofactor">
    <cofactor evidence="1">
        <name>Mg(2+)</name>
        <dbReference type="ChEBI" id="CHEBI:18420"/>
    </cofactor>
</comment>
<proteinExistence type="predicted"/>
<accession>A0A3Q7G5Y9</accession>
<dbReference type="Pfam" id="PF00929">
    <property type="entry name" value="RNase_T"/>
    <property type="match status" value="1"/>
</dbReference>
<keyword evidence="3" id="KW-0378">Hydrolase</keyword>
<dbReference type="PANTHER" id="PTHR30231">
    <property type="entry name" value="DNA POLYMERASE III SUBUNIT EPSILON"/>
    <property type="match status" value="1"/>
</dbReference>
<keyword evidence="5" id="KW-0460">Magnesium</keyword>
<dbReference type="InterPro" id="IPR013520">
    <property type="entry name" value="Ribonucl_H"/>
</dbReference>
<dbReference type="AlphaFoldDB" id="A0A3Q7G5Y9"/>
<sequence>MVVCSRKLVELESYCTLIRPGDLSVVGLKSGRVGGITRKAVADAPSFEHVAQKIFNILDGRIWAGHNIQRFDCVRIKAAFAEIGYPAPVPVGIIDSLGVLSEKFGKRAGNMKMASLAAYFDLGEQKHRSLDDVRMNLEVLKHCATVLFLVCFCNLSYRGKTTSKNQVYQICQLGTVKAQPALLQEVEAKWYQNIPSSPIDKWQSSPSSITTRSSSRGKFPCREETSRKSPPSTSAVGYQRTVPYARQSLGKVTAGVRNLLCKAQNKPLNTLLKHSQTLF</sequence>
<dbReference type="InParanoid" id="A0A3Q7G5Y9"/>
<dbReference type="Proteomes" id="UP000004994">
    <property type="component" value="Chromosome 4"/>
</dbReference>
<dbReference type="Gene3D" id="3.30.420.10">
    <property type="entry name" value="Ribonuclease H-like superfamily/Ribonuclease H"/>
    <property type="match status" value="1"/>
</dbReference>
<dbReference type="OMA" id="PYANGRF"/>
<evidence type="ECO:0000256" key="3">
    <source>
        <dbReference type="ARBA" id="ARBA00022801"/>
    </source>
</evidence>
<dbReference type="PANTHER" id="PTHR30231:SF26">
    <property type="entry name" value="PROTEIN NEN4"/>
    <property type="match status" value="1"/>
</dbReference>
<evidence type="ECO:0000313" key="8">
    <source>
        <dbReference type="EnsemblPlants" id="Solyc04g054720.3.1"/>
    </source>
</evidence>
<reference evidence="8" key="2">
    <citation type="submission" date="2019-01" db="UniProtKB">
        <authorList>
            <consortium name="EnsemblPlants"/>
        </authorList>
    </citation>
    <scope>IDENTIFICATION</scope>
    <source>
        <strain evidence="8">cv. Heinz 1706</strain>
    </source>
</reference>
<keyword evidence="4" id="KW-0269">Exonuclease</keyword>
<dbReference type="EnsemblPlants" id="Solyc04g054720.3.1">
    <property type="protein sequence ID" value="Solyc04g054720.3.1"/>
    <property type="gene ID" value="Solyc04g054720.3"/>
</dbReference>
<evidence type="ECO:0000259" key="7">
    <source>
        <dbReference type="SMART" id="SM00479"/>
    </source>
</evidence>
<organism evidence="8">
    <name type="scientific">Solanum lycopersicum</name>
    <name type="common">Tomato</name>
    <name type="synonym">Lycopersicon esculentum</name>
    <dbReference type="NCBI Taxonomy" id="4081"/>
    <lineage>
        <taxon>Eukaryota</taxon>
        <taxon>Viridiplantae</taxon>
        <taxon>Streptophyta</taxon>
        <taxon>Embryophyta</taxon>
        <taxon>Tracheophyta</taxon>
        <taxon>Spermatophyta</taxon>
        <taxon>Magnoliopsida</taxon>
        <taxon>eudicotyledons</taxon>
        <taxon>Gunneridae</taxon>
        <taxon>Pentapetalae</taxon>
        <taxon>asterids</taxon>
        <taxon>lamiids</taxon>
        <taxon>Solanales</taxon>
        <taxon>Solanaceae</taxon>
        <taxon>Solanoideae</taxon>
        <taxon>Solaneae</taxon>
        <taxon>Solanum</taxon>
        <taxon>Solanum subgen. Lycopersicon</taxon>
    </lineage>
</organism>
<name>A0A3Q7G5Y9_SOLLC</name>
<evidence type="ECO:0000256" key="2">
    <source>
        <dbReference type="ARBA" id="ARBA00022723"/>
    </source>
</evidence>
<dbReference type="GO" id="GO:0008408">
    <property type="term" value="F:3'-5' exonuclease activity"/>
    <property type="evidence" value="ECO:0000318"/>
    <property type="project" value="GO_Central"/>
</dbReference>
<reference evidence="8" key="1">
    <citation type="journal article" date="2012" name="Nature">
        <title>The tomato genome sequence provides insights into fleshy fruit evolution.</title>
        <authorList>
            <consortium name="Tomato Genome Consortium"/>
        </authorList>
    </citation>
    <scope>NUCLEOTIDE SEQUENCE [LARGE SCALE GENOMIC DNA]</scope>
    <source>
        <strain evidence="8">cv. Heinz 1706</strain>
    </source>
</reference>
<evidence type="ECO:0000256" key="1">
    <source>
        <dbReference type="ARBA" id="ARBA00001946"/>
    </source>
</evidence>
<evidence type="ECO:0000256" key="4">
    <source>
        <dbReference type="ARBA" id="ARBA00022839"/>
    </source>
</evidence>
<dbReference type="GO" id="GO:0046872">
    <property type="term" value="F:metal ion binding"/>
    <property type="evidence" value="ECO:0007669"/>
    <property type="project" value="UniProtKB-KW"/>
</dbReference>
<feature type="region of interest" description="Disordered" evidence="6">
    <location>
        <begin position="200"/>
        <end position="237"/>
    </location>
</feature>
<keyword evidence="4" id="KW-0540">Nuclease</keyword>
<dbReference type="InterPro" id="IPR036397">
    <property type="entry name" value="RNaseH_sf"/>
</dbReference>
<evidence type="ECO:0000256" key="6">
    <source>
        <dbReference type="SAM" id="MobiDB-lite"/>
    </source>
</evidence>
<dbReference type="FunCoup" id="A0A3Q7G5Y9">
    <property type="interactions" value="37"/>
</dbReference>
<protein>
    <recommendedName>
        <fullName evidence="7">Exonuclease domain-containing protein</fullName>
    </recommendedName>
</protein>
<evidence type="ECO:0000313" key="9">
    <source>
        <dbReference type="Proteomes" id="UP000004994"/>
    </source>
</evidence>
<dbReference type="InterPro" id="IPR012337">
    <property type="entry name" value="RNaseH-like_sf"/>
</dbReference>